<dbReference type="Gene3D" id="3.60.20.10">
    <property type="entry name" value="Glutamine Phosphoribosylpyrophosphate, subunit 1, domain 1"/>
    <property type="match status" value="1"/>
</dbReference>
<evidence type="ECO:0000256" key="2">
    <source>
        <dbReference type="ARBA" id="ARBA00012737"/>
    </source>
</evidence>
<dbReference type="InterPro" id="IPR014729">
    <property type="entry name" value="Rossmann-like_a/b/a_fold"/>
</dbReference>
<reference evidence="4" key="1">
    <citation type="submission" date="2019-12" db="EMBL/GenBank/DDBJ databases">
        <title>Comparative genomics gives insights into the taxonomy of the Azoarcus-Aromatoleum group and reveals separate origins of nif in the plant-associated Azoarcus and non-plant-associated Aromatoleum sub-groups.</title>
        <authorList>
            <person name="Lafos M."/>
            <person name="Maluk M."/>
            <person name="Batista M."/>
            <person name="Junghare M."/>
            <person name="Carmona M."/>
            <person name="Faoro H."/>
            <person name="Cruz L.M."/>
            <person name="Battistoni F."/>
            <person name="De Souza E."/>
            <person name="Pedrosa F."/>
            <person name="Chen W.-M."/>
            <person name="Poole P.S."/>
            <person name="Dixon R.A."/>
            <person name="James E.K."/>
        </authorList>
    </citation>
    <scope>NUCLEOTIDE SEQUENCE</scope>
    <source>
        <strain evidence="4">NSC3</strain>
    </source>
</reference>
<sequence length="529" mass="59450">MDRVTDTVKGCFELDKTYRSESADGLLLIHDGRARLSQNSPLERNGSWLEISFADEGCVVLTSDRLGTVPVFWGLRDGRAFFASRLVDMVRFGFDKPDPIGVHQFVLQNHSNWERTVLAGVSLMPPATRLRLAPGGAAILERYWAPTANDSNETESARWLDEGIETVRGANRRALETSQPGRIAWPITGGLDSRCNVASCIDLLKEDDLFFHVEDLGDYELPIARQIAATLDRNLVEFDASDWMSDVSSFDLNLDSGDFNVGHWRLAGASRVLAQEHGCGATVDGFLQGILMNPAMFLHPVGMQEACDKRFALAQHRARRLELDNESSVFKAFTEDFMQRYACGRHGLDASQQYIMENRSRRMVFGIVRLNANHLDVRTPGLDNEFIDYATRLPWGLRKDARIYKQIINAINPALGAIKHDKTGLPVSAGPGLARSRKLAKLFRYYRNRLLPSSLRRPEKETAFERLLRTNGGFRNSVFRIIGHSEWIREVFGSGMVDLFERQHTGRGMQDDCIGAMLTIALLEKSGRT</sequence>
<dbReference type="SUPFAM" id="SSF52402">
    <property type="entry name" value="Adenine nucleotide alpha hydrolases-like"/>
    <property type="match status" value="1"/>
</dbReference>
<comment type="caution">
    <text evidence="4">The sequence shown here is derived from an EMBL/GenBank/DDBJ whole genome shotgun (WGS) entry which is preliminary data.</text>
</comment>
<dbReference type="EC" id="6.3.5.4" evidence="2"/>
<gene>
    <name evidence="4" type="ORF">GPA21_02335</name>
</gene>
<dbReference type="PANTHER" id="PTHR43284:SF1">
    <property type="entry name" value="ASPARAGINE SYNTHETASE"/>
    <property type="match status" value="1"/>
</dbReference>
<evidence type="ECO:0000256" key="3">
    <source>
        <dbReference type="ARBA" id="ARBA00048741"/>
    </source>
</evidence>
<comment type="pathway">
    <text evidence="1">Amino-acid biosynthesis; L-asparagine biosynthesis; L-asparagine from L-aspartate (L-Gln route): step 1/1.</text>
</comment>
<dbReference type="Proteomes" id="UP000599523">
    <property type="component" value="Unassembled WGS sequence"/>
</dbReference>
<dbReference type="GO" id="GO:0004066">
    <property type="term" value="F:asparagine synthase (glutamine-hydrolyzing) activity"/>
    <property type="evidence" value="ECO:0007669"/>
    <property type="project" value="UniProtKB-EC"/>
</dbReference>
<dbReference type="RefSeq" id="WP_168986607.1">
    <property type="nucleotide sequence ID" value="NZ_CAWPHM010000319.1"/>
</dbReference>
<dbReference type="PANTHER" id="PTHR43284">
    <property type="entry name" value="ASPARAGINE SYNTHETASE (GLUTAMINE-HYDROLYZING)"/>
    <property type="match status" value="1"/>
</dbReference>
<comment type="catalytic activity">
    <reaction evidence="3">
        <text>L-aspartate + L-glutamine + ATP + H2O = L-asparagine + L-glutamate + AMP + diphosphate + H(+)</text>
        <dbReference type="Rhea" id="RHEA:12228"/>
        <dbReference type="ChEBI" id="CHEBI:15377"/>
        <dbReference type="ChEBI" id="CHEBI:15378"/>
        <dbReference type="ChEBI" id="CHEBI:29985"/>
        <dbReference type="ChEBI" id="CHEBI:29991"/>
        <dbReference type="ChEBI" id="CHEBI:30616"/>
        <dbReference type="ChEBI" id="CHEBI:33019"/>
        <dbReference type="ChEBI" id="CHEBI:58048"/>
        <dbReference type="ChEBI" id="CHEBI:58359"/>
        <dbReference type="ChEBI" id="CHEBI:456215"/>
        <dbReference type="EC" id="6.3.5.4"/>
    </reaction>
</comment>
<dbReference type="AlphaFoldDB" id="A0A972F5U8"/>
<name>A0A972F5U8_9RHOO</name>
<protein>
    <recommendedName>
        <fullName evidence="2">asparagine synthase (glutamine-hydrolyzing)</fullName>
        <ecNumber evidence="2">6.3.5.4</ecNumber>
    </recommendedName>
</protein>
<dbReference type="InterPro" id="IPR029055">
    <property type="entry name" value="Ntn_hydrolases_N"/>
</dbReference>
<evidence type="ECO:0000313" key="4">
    <source>
        <dbReference type="EMBL" id="NMG01813.1"/>
    </source>
</evidence>
<proteinExistence type="predicted"/>
<evidence type="ECO:0000313" key="5">
    <source>
        <dbReference type="Proteomes" id="UP000599523"/>
    </source>
</evidence>
<organism evidence="4 5">
    <name type="scientific">Azoarcus taiwanensis</name>
    <dbReference type="NCBI Taxonomy" id="666964"/>
    <lineage>
        <taxon>Bacteria</taxon>
        <taxon>Pseudomonadati</taxon>
        <taxon>Pseudomonadota</taxon>
        <taxon>Betaproteobacteria</taxon>
        <taxon>Rhodocyclales</taxon>
        <taxon>Zoogloeaceae</taxon>
        <taxon>Azoarcus</taxon>
    </lineage>
</organism>
<keyword evidence="5" id="KW-1185">Reference proteome</keyword>
<dbReference type="EMBL" id="WTVM01000008">
    <property type="protein sequence ID" value="NMG01813.1"/>
    <property type="molecule type" value="Genomic_DNA"/>
</dbReference>
<evidence type="ECO:0000256" key="1">
    <source>
        <dbReference type="ARBA" id="ARBA00005187"/>
    </source>
</evidence>
<dbReference type="Gene3D" id="3.40.50.620">
    <property type="entry name" value="HUPs"/>
    <property type="match status" value="1"/>
</dbReference>
<accession>A0A972F5U8</accession>
<dbReference type="SUPFAM" id="SSF56235">
    <property type="entry name" value="N-terminal nucleophile aminohydrolases (Ntn hydrolases)"/>
    <property type="match status" value="1"/>
</dbReference>
<dbReference type="InterPro" id="IPR051786">
    <property type="entry name" value="ASN_synthetase/amidase"/>
</dbReference>